<feature type="region of interest" description="Disordered" evidence="1">
    <location>
        <begin position="34"/>
        <end position="61"/>
    </location>
</feature>
<accession>A0ABP5LGR7</accession>
<comment type="caution">
    <text evidence="2">The sequence shown here is derived from an EMBL/GenBank/DDBJ whole genome shotgun (WGS) entry which is preliminary data.</text>
</comment>
<evidence type="ECO:0000313" key="3">
    <source>
        <dbReference type="Proteomes" id="UP001501771"/>
    </source>
</evidence>
<protein>
    <submittedName>
        <fullName evidence="2">Uncharacterized protein</fullName>
    </submittedName>
</protein>
<name>A0ABP5LGR7_9ACTN</name>
<feature type="compositionally biased region" description="Basic and acidic residues" evidence="1">
    <location>
        <begin position="50"/>
        <end position="61"/>
    </location>
</feature>
<gene>
    <name evidence="2" type="ORF">GCM10009844_23620</name>
</gene>
<reference evidence="3" key="1">
    <citation type="journal article" date="2019" name="Int. J. Syst. Evol. Microbiol.">
        <title>The Global Catalogue of Microorganisms (GCM) 10K type strain sequencing project: providing services to taxonomists for standard genome sequencing and annotation.</title>
        <authorList>
            <consortium name="The Broad Institute Genomics Platform"/>
            <consortium name="The Broad Institute Genome Sequencing Center for Infectious Disease"/>
            <person name="Wu L."/>
            <person name="Ma J."/>
        </authorList>
    </citation>
    <scope>NUCLEOTIDE SEQUENCE [LARGE SCALE GENOMIC DNA]</scope>
    <source>
        <strain evidence="3">JCM 16022</strain>
    </source>
</reference>
<keyword evidence="3" id="KW-1185">Reference proteome</keyword>
<dbReference type="Proteomes" id="UP001501771">
    <property type="component" value="Unassembled WGS sequence"/>
</dbReference>
<sequence>MIDVGRAAQSEAQTRQVPERLAWGFGCEHLRRSAGTIHHEGQPRAGRRQASREIPGEIYGK</sequence>
<dbReference type="EMBL" id="BAAAQR010000006">
    <property type="protein sequence ID" value="GAA2146923.1"/>
    <property type="molecule type" value="Genomic_DNA"/>
</dbReference>
<evidence type="ECO:0000256" key="1">
    <source>
        <dbReference type="SAM" id="MobiDB-lite"/>
    </source>
</evidence>
<evidence type="ECO:0000313" key="2">
    <source>
        <dbReference type="EMBL" id="GAA2146923.1"/>
    </source>
</evidence>
<proteinExistence type="predicted"/>
<organism evidence="2 3">
    <name type="scientific">Nocardioides koreensis</name>
    <dbReference type="NCBI Taxonomy" id="433651"/>
    <lineage>
        <taxon>Bacteria</taxon>
        <taxon>Bacillati</taxon>
        <taxon>Actinomycetota</taxon>
        <taxon>Actinomycetes</taxon>
        <taxon>Propionibacteriales</taxon>
        <taxon>Nocardioidaceae</taxon>
        <taxon>Nocardioides</taxon>
    </lineage>
</organism>